<accession>A0A0K1H0K0</accession>
<sequence>MSAGGLSIGMADPGTGFGANNQGLAMSSYGQEYLRLLQLVGRYMLVVR</sequence>
<keyword evidence="1" id="KW-0614">Plasmid</keyword>
<name>A0A0K1H0K0_YERPE</name>
<evidence type="ECO:0000313" key="1">
    <source>
        <dbReference type="EMBL" id="AKT73160.1"/>
    </source>
</evidence>
<reference evidence="1" key="1">
    <citation type="submission" date="2015-06" db="EMBL/GenBank/DDBJ databases">
        <title>Complete cryptic plasmid (pTP33) assembly of Yersinia pestis biovar Medievalis strain I-2638.</title>
        <authorList>
            <person name="Afanas'ev M.V."/>
            <person name="Tokmakova E.G."/>
            <person name="Polovinkina V.S."/>
            <person name="Sidorova E.A."/>
            <person name="Sinkov V.V."/>
            <person name="Balakhonov S.V."/>
        </authorList>
    </citation>
    <scope>NUCLEOTIDE SEQUENCE</scope>
    <source>
        <strain evidence="1">I-2638</strain>
        <plasmid evidence="1">pTP33</plasmid>
    </source>
</reference>
<protein>
    <submittedName>
        <fullName evidence="1">Uncharacterized protein</fullName>
    </submittedName>
</protein>
<dbReference type="EMBL" id="KT020860">
    <property type="protein sequence ID" value="AKT73160.1"/>
    <property type="molecule type" value="Genomic_DNA"/>
</dbReference>
<geneLocation type="plasmid" evidence="1">
    <name>pTP33</name>
</geneLocation>
<proteinExistence type="predicted"/>
<organism evidence="1">
    <name type="scientific">Yersinia pestis</name>
    <dbReference type="NCBI Taxonomy" id="632"/>
    <lineage>
        <taxon>Bacteria</taxon>
        <taxon>Pseudomonadati</taxon>
        <taxon>Pseudomonadota</taxon>
        <taxon>Gammaproteobacteria</taxon>
        <taxon>Enterobacterales</taxon>
        <taxon>Yersiniaceae</taxon>
        <taxon>Yersinia</taxon>
    </lineage>
</organism>
<dbReference type="AlphaFoldDB" id="A0A0K1H0K0"/>